<keyword evidence="2" id="KW-0805">Transcription regulation</keyword>
<keyword evidence="3" id="KW-0731">Sigma factor</keyword>
<evidence type="ECO:0000256" key="1">
    <source>
        <dbReference type="ARBA" id="ARBA00010641"/>
    </source>
</evidence>
<comment type="similarity">
    <text evidence="1">Belongs to the sigma-70 factor family. ECF subfamily.</text>
</comment>
<keyword evidence="4" id="KW-0804">Transcription</keyword>
<comment type="caution">
    <text evidence="6">The sequence shown here is derived from an EMBL/GenBank/DDBJ whole genome shotgun (WGS) entry which is preliminary data.</text>
</comment>
<evidence type="ECO:0000313" key="7">
    <source>
        <dbReference type="Proteomes" id="UP000050902"/>
    </source>
</evidence>
<gene>
    <name evidence="6" type="ORF">ABB22_06430</name>
</gene>
<dbReference type="Gene3D" id="1.10.1740.10">
    <property type="match status" value="1"/>
</dbReference>
<dbReference type="SUPFAM" id="SSF88946">
    <property type="entry name" value="Sigma2 domain of RNA polymerase sigma factors"/>
    <property type="match status" value="1"/>
</dbReference>
<evidence type="ECO:0000256" key="3">
    <source>
        <dbReference type="ARBA" id="ARBA00023082"/>
    </source>
</evidence>
<dbReference type="InterPro" id="IPR036388">
    <property type="entry name" value="WH-like_DNA-bd_sf"/>
</dbReference>
<feature type="domain" description="RNA polymerase sigma-70 ECF-like HTH" evidence="5">
    <location>
        <begin position="6"/>
        <end position="169"/>
    </location>
</feature>
<dbReference type="RefSeq" id="WP_161809351.1">
    <property type="nucleotide sequence ID" value="NZ_LDJG01000007.1"/>
</dbReference>
<dbReference type="InterPro" id="IPR053812">
    <property type="entry name" value="HTH_Sigma70_ECF-like"/>
</dbReference>
<dbReference type="NCBIfam" id="TIGR02937">
    <property type="entry name" value="sigma70-ECF"/>
    <property type="match status" value="1"/>
</dbReference>
<dbReference type="InterPro" id="IPR011517">
    <property type="entry name" value="RNA_pol_sigma70_ECF-like"/>
</dbReference>
<dbReference type="SUPFAM" id="SSF88659">
    <property type="entry name" value="Sigma3 and sigma4 domains of RNA polymerase sigma factors"/>
    <property type="match status" value="1"/>
</dbReference>
<dbReference type="Pfam" id="PF07638">
    <property type="entry name" value="Sigma70_ECF"/>
    <property type="match status" value="1"/>
</dbReference>
<protein>
    <recommendedName>
        <fullName evidence="5">RNA polymerase sigma-70 ECF-like HTH domain-containing protein</fullName>
    </recommendedName>
</protein>
<dbReference type="InterPro" id="IPR014284">
    <property type="entry name" value="RNA_pol_sigma-70_dom"/>
</dbReference>
<reference evidence="6 7" key="1">
    <citation type="submission" date="2015-05" db="EMBL/GenBank/DDBJ databases">
        <title>Genome sequencing and analysis of members of genus Stenotrophomonas.</title>
        <authorList>
            <person name="Patil P.P."/>
            <person name="Midha S."/>
            <person name="Patil P.B."/>
        </authorList>
    </citation>
    <scope>NUCLEOTIDE SEQUENCE [LARGE SCALE GENOMIC DNA]</scope>
    <source>
        <strain evidence="6 7">DSM 12575</strain>
    </source>
</reference>
<dbReference type="InterPro" id="IPR013324">
    <property type="entry name" value="RNA_pol_sigma_r3/r4-like"/>
</dbReference>
<dbReference type="EMBL" id="LDJG01000007">
    <property type="protein sequence ID" value="KRG58832.1"/>
    <property type="molecule type" value="Genomic_DNA"/>
</dbReference>
<evidence type="ECO:0000256" key="4">
    <source>
        <dbReference type="ARBA" id="ARBA00023163"/>
    </source>
</evidence>
<dbReference type="InterPro" id="IPR039425">
    <property type="entry name" value="RNA_pol_sigma-70-like"/>
</dbReference>
<dbReference type="Proteomes" id="UP000050902">
    <property type="component" value="Unassembled WGS sequence"/>
</dbReference>
<organism evidence="6 7">
    <name type="scientific">Stenotrophomonas nitritireducens</name>
    <dbReference type="NCBI Taxonomy" id="83617"/>
    <lineage>
        <taxon>Bacteria</taxon>
        <taxon>Pseudomonadati</taxon>
        <taxon>Pseudomonadota</taxon>
        <taxon>Gammaproteobacteria</taxon>
        <taxon>Lysobacterales</taxon>
        <taxon>Lysobacteraceae</taxon>
        <taxon>Stenotrophomonas</taxon>
    </lineage>
</organism>
<sequence length="173" mass="19010">MGDPAGDVAARAAFCELYDELQRLAHRRLGRARHTALDTVALLHETFLKLDGKVASVAGRGQFMALAGKAMRQVIANYLRDRQAQKRGGGLERITLHTGLSGAATDTDALDLESGMQALEQLDPRLVELVECHFYGGMEFSEIAALRGCSERTVYRDWQCARAWLHARLGAPT</sequence>
<dbReference type="PANTHER" id="PTHR43133">
    <property type="entry name" value="RNA POLYMERASE ECF-TYPE SIGMA FACTO"/>
    <property type="match status" value="1"/>
</dbReference>
<dbReference type="PANTHER" id="PTHR43133:SF39">
    <property type="entry name" value="SIMILAR TO RNA POLYMERASE SIGMA-E FACTOR"/>
    <property type="match status" value="1"/>
</dbReference>
<evidence type="ECO:0000256" key="2">
    <source>
        <dbReference type="ARBA" id="ARBA00023015"/>
    </source>
</evidence>
<proteinExistence type="inferred from homology"/>
<name>A0ABR5NLT2_9GAMM</name>
<keyword evidence="7" id="KW-1185">Reference proteome</keyword>
<evidence type="ECO:0000259" key="5">
    <source>
        <dbReference type="Pfam" id="PF07638"/>
    </source>
</evidence>
<dbReference type="Gene3D" id="1.10.10.10">
    <property type="entry name" value="Winged helix-like DNA-binding domain superfamily/Winged helix DNA-binding domain"/>
    <property type="match status" value="1"/>
</dbReference>
<accession>A0ABR5NLT2</accession>
<dbReference type="NCBIfam" id="TIGR02999">
    <property type="entry name" value="Sig-70_X6"/>
    <property type="match status" value="1"/>
</dbReference>
<dbReference type="InterPro" id="IPR013325">
    <property type="entry name" value="RNA_pol_sigma_r2"/>
</dbReference>
<evidence type="ECO:0000313" key="6">
    <source>
        <dbReference type="EMBL" id="KRG58832.1"/>
    </source>
</evidence>